<dbReference type="InterPro" id="IPR039904">
    <property type="entry name" value="TRANK1"/>
</dbReference>
<feature type="domain" description="DNA2/NAM7 helicase-like C-terminal" evidence="1">
    <location>
        <begin position="448"/>
        <end position="541"/>
    </location>
</feature>
<dbReference type="PANTHER" id="PTHR21529:SF4">
    <property type="entry name" value="TPR AND ANKYRIN REPEAT-CONTAINING PROTEIN 1"/>
    <property type="match status" value="1"/>
</dbReference>
<dbReference type="AlphaFoldDB" id="A0A2Z6NQ38"/>
<dbReference type="Gene3D" id="3.40.50.300">
    <property type="entry name" value="P-loop containing nucleotide triphosphate hydrolases"/>
    <property type="match status" value="1"/>
</dbReference>
<dbReference type="OrthoDB" id="6513042at2759"/>
<dbReference type="PANTHER" id="PTHR21529">
    <property type="entry name" value="MAMMARY TURMOR VIRUS RECEPTOR HOMOLOG 1, 2 MTVR1, 2"/>
    <property type="match status" value="1"/>
</dbReference>
<evidence type="ECO:0000259" key="1">
    <source>
        <dbReference type="Pfam" id="PF13087"/>
    </source>
</evidence>
<dbReference type="Pfam" id="PF13087">
    <property type="entry name" value="AAA_12"/>
    <property type="match status" value="1"/>
</dbReference>
<organism evidence="2 3">
    <name type="scientific">Trifolium subterraneum</name>
    <name type="common">Subterranean clover</name>
    <dbReference type="NCBI Taxonomy" id="3900"/>
    <lineage>
        <taxon>Eukaryota</taxon>
        <taxon>Viridiplantae</taxon>
        <taxon>Streptophyta</taxon>
        <taxon>Embryophyta</taxon>
        <taxon>Tracheophyta</taxon>
        <taxon>Spermatophyta</taxon>
        <taxon>Magnoliopsida</taxon>
        <taxon>eudicotyledons</taxon>
        <taxon>Gunneridae</taxon>
        <taxon>Pentapetalae</taxon>
        <taxon>rosids</taxon>
        <taxon>fabids</taxon>
        <taxon>Fabales</taxon>
        <taxon>Fabaceae</taxon>
        <taxon>Papilionoideae</taxon>
        <taxon>50 kb inversion clade</taxon>
        <taxon>NPAAA clade</taxon>
        <taxon>Hologalegina</taxon>
        <taxon>IRL clade</taxon>
        <taxon>Trifolieae</taxon>
        <taxon>Trifolium</taxon>
    </lineage>
</organism>
<dbReference type="Proteomes" id="UP000242715">
    <property type="component" value="Unassembled WGS sequence"/>
</dbReference>
<evidence type="ECO:0000313" key="3">
    <source>
        <dbReference type="Proteomes" id="UP000242715"/>
    </source>
</evidence>
<dbReference type="InterPro" id="IPR027417">
    <property type="entry name" value="P-loop_NTPase"/>
</dbReference>
<evidence type="ECO:0000313" key="2">
    <source>
        <dbReference type="EMBL" id="GAU32047.1"/>
    </source>
</evidence>
<dbReference type="EMBL" id="DF973478">
    <property type="protein sequence ID" value="GAU32047.1"/>
    <property type="molecule type" value="Genomic_DNA"/>
</dbReference>
<gene>
    <name evidence="2" type="ORF">TSUD_214020</name>
</gene>
<sequence length="545" mass="63355">MMEKSTNASEPNDDETKEIVGLLDNVFSWSLQDLMNENLYKYKVKKIPDTFDSPTDYKEAFIPLLLEETHTDLSSSLLGVARAPFCEIIKFKRDSKPKSVDDLKLITANSPYHIAFVLGPTPKSELTDVIQEVQVLSSKCINADFESDMRDNETQKLYAVYLMNMVAIRLHSLVMDSLEHDTYGLGDIVLFGNKTGWKKSLELMKQLLRDPQEQYLFEICAYRAYRAYKQNIGNEAWKEIAGSNLMVENVVKKSIMAMEQFEEQIFMEMSIEEIRFMELREQLKGCTKTLFTRFTELLKGLREQHFSEKGDLSQDELAKGKNKDDYPTTFEGFVRKAWKEIAHTYELDEDDKNARVLTMEQFVKQRFANLRNLLEFLNHALYTHLPKSFVSLETVKVMLQAPSLFESFENSLSRAKFKQSLYNFEEQYVSDCFGPLCDKRDEILRILRYKRKMLNVQYRMHPSISLFPCKEFYEEKLSDAAIVMGESYNKSFLEGEMYASYSFINISEGKEKSGRGHSLKNMVEVAVISEIIQSLKRDAYNLMEI</sequence>
<proteinExistence type="predicted"/>
<name>A0A2Z6NQ38_TRISU</name>
<keyword evidence="3" id="KW-1185">Reference proteome</keyword>
<dbReference type="InterPro" id="IPR041679">
    <property type="entry name" value="DNA2/NAM7-like_C"/>
</dbReference>
<protein>
    <recommendedName>
        <fullName evidence="1">DNA2/NAM7 helicase-like C-terminal domain-containing protein</fullName>
    </recommendedName>
</protein>
<accession>A0A2Z6NQ38</accession>
<reference evidence="3" key="1">
    <citation type="journal article" date="2017" name="Front. Plant Sci.">
        <title>Climate Clever Clovers: New Paradigm to Reduce the Environmental Footprint of Ruminants by Breeding Low Methanogenic Forages Utilizing Haplotype Variation.</title>
        <authorList>
            <person name="Kaur P."/>
            <person name="Appels R."/>
            <person name="Bayer P.E."/>
            <person name="Keeble-Gagnere G."/>
            <person name="Wang J."/>
            <person name="Hirakawa H."/>
            <person name="Shirasawa K."/>
            <person name="Vercoe P."/>
            <person name="Stefanova K."/>
            <person name="Durmic Z."/>
            <person name="Nichols P."/>
            <person name="Revell C."/>
            <person name="Isobe S.N."/>
            <person name="Edwards D."/>
            <person name="Erskine W."/>
        </authorList>
    </citation>
    <scope>NUCLEOTIDE SEQUENCE [LARGE SCALE GENOMIC DNA]</scope>
    <source>
        <strain evidence="3">cv. Daliak</strain>
    </source>
</reference>